<dbReference type="PANTHER" id="PTHR19328">
    <property type="entry name" value="HEDGEHOG-INTERACTING PROTEIN"/>
    <property type="match status" value="1"/>
</dbReference>
<dbReference type="Proteomes" id="UP001500067">
    <property type="component" value="Unassembled WGS sequence"/>
</dbReference>
<sequence length="131" mass="14704">MDTAGAHTDTLLHEPATITIRESGMLGMALHPQWDAQPYVYIVWEYLRMPDSAIMERVCRYTYDAQARTLTDRHILLDSIKGFRFHNGCRLLIEGDKLYVSVADAADSTEPQNPASLNGKILRVNLDGSVP</sequence>
<name>A0ABP8NJ07_9BACT</name>
<dbReference type="EMBL" id="BAABFA010000018">
    <property type="protein sequence ID" value="GAA4468147.1"/>
    <property type="molecule type" value="Genomic_DNA"/>
</dbReference>
<evidence type="ECO:0000313" key="3">
    <source>
        <dbReference type="Proteomes" id="UP001500067"/>
    </source>
</evidence>
<keyword evidence="3" id="KW-1185">Reference proteome</keyword>
<dbReference type="Pfam" id="PF07995">
    <property type="entry name" value="GSDH"/>
    <property type="match status" value="1"/>
</dbReference>
<dbReference type="InterPro" id="IPR011042">
    <property type="entry name" value="6-blade_b-propeller_TolB-like"/>
</dbReference>
<dbReference type="PANTHER" id="PTHR19328:SF13">
    <property type="entry name" value="HIPL1 PROTEIN"/>
    <property type="match status" value="1"/>
</dbReference>
<reference evidence="3" key="1">
    <citation type="journal article" date="2019" name="Int. J. Syst. Evol. Microbiol.">
        <title>The Global Catalogue of Microorganisms (GCM) 10K type strain sequencing project: providing services to taxonomists for standard genome sequencing and annotation.</title>
        <authorList>
            <consortium name="The Broad Institute Genomics Platform"/>
            <consortium name="The Broad Institute Genome Sequencing Center for Infectious Disease"/>
            <person name="Wu L."/>
            <person name="Ma J."/>
        </authorList>
    </citation>
    <scope>NUCLEOTIDE SEQUENCE [LARGE SCALE GENOMIC DNA]</scope>
    <source>
        <strain evidence="3">JCM 32105</strain>
    </source>
</reference>
<gene>
    <name evidence="2" type="ORF">GCM10023093_25240</name>
</gene>
<feature type="domain" description="Glucose/Sorbosone dehydrogenase" evidence="1">
    <location>
        <begin position="8"/>
        <end position="131"/>
    </location>
</feature>
<evidence type="ECO:0000313" key="2">
    <source>
        <dbReference type="EMBL" id="GAA4468147.1"/>
    </source>
</evidence>
<dbReference type="InterPro" id="IPR012938">
    <property type="entry name" value="Glc/Sorbosone_DH"/>
</dbReference>
<proteinExistence type="predicted"/>
<protein>
    <recommendedName>
        <fullName evidence="1">Glucose/Sorbosone dehydrogenase domain-containing protein</fullName>
    </recommendedName>
</protein>
<evidence type="ECO:0000259" key="1">
    <source>
        <dbReference type="Pfam" id="PF07995"/>
    </source>
</evidence>
<accession>A0ABP8NJ07</accession>
<comment type="caution">
    <text evidence="2">The sequence shown here is derived from an EMBL/GenBank/DDBJ whole genome shotgun (WGS) entry which is preliminary data.</text>
</comment>
<organism evidence="2 3">
    <name type="scientific">Nemorincola caseinilytica</name>
    <dbReference type="NCBI Taxonomy" id="2054315"/>
    <lineage>
        <taxon>Bacteria</taxon>
        <taxon>Pseudomonadati</taxon>
        <taxon>Bacteroidota</taxon>
        <taxon>Chitinophagia</taxon>
        <taxon>Chitinophagales</taxon>
        <taxon>Chitinophagaceae</taxon>
        <taxon>Nemorincola</taxon>
    </lineage>
</organism>
<dbReference type="Gene3D" id="2.120.10.30">
    <property type="entry name" value="TolB, C-terminal domain"/>
    <property type="match status" value="1"/>
</dbReference>